<reference evidence="2 3" key="1">
    <citation type="journal article" date="2019" name="Commun. Biol.">
        <title>The bagworm genome reveals a unique fibroin gene that provides high tensile strength.</title>
        <authorList>
            <person name="Kono N."/>
            <person name="Nakamura H."/>
            <person name="Ohtoshi R."/>
            <person name="Tomita M."/>
            <person name="Numata K."/>
            <person name="Arakawa K."/>
        </authorList>
    </citation>
    <scope>NUCLEOTIDE SEQUENCE [LARGE SCALE GENOMIC DNA]</scope>
</reference>
<evidence type="ECO:0000256" key="1">
    <source>
        <dbReference type="SAM" id="MobiDB-lite"/>
    </source>
</evidence>
<gene>
    <name evidence="2" type="ORF">EVAR_72508_1</name>
</gene>
<dbReference type="AlphaFoldDB" id="A0A4C1SJJ4"/>
<accession>A0A4C1SJJ4</accession>
<feature type="region of interest" description="Disordered" evidence="1">
    <location>
        <begin position="1"/>
        <end position="21"/>
    </location>
</feature>
<dbReference type="Proteomes" id="UP000299102">
    <property type="component" value="Unassembled WGS sequence"/>
</dbReference>
<comment type="caution">
    <text evidence="2">The sequence shown here is derived from an EMBL/GenBank/DDBJ whole genome shotgun (WGS) entry which is preliminary data.</text>
</comment>
<sequence>MGSTRCGPPAPPSPSYDPGRIRANASVRLPVWFTTTSMKSTERFGDGIRFTLIQLKCYPVGARPALTQYINKNIVAASPRAPNNYRVHLFFYGFGRAYVRRLGEALIFRR</sequence>
<evidence type="ECO:0000313" key="2">
    <source>
        <dbReference type="EMBL" id="GBP02154.1"/>
    </source>
</evidence>
<protein>
    <submittedName>
        <fullName evidence="2">Uncharacterized protein</fullName>
    </submittedName>
</protein>
<evidence type="ECO:0000313" key="3">
    <source>
        <dbReference type="Proteomes" id="UP000299102"/>
    </source>
</evidence>
<organism evidence="2 3">
    <name type="scientific">Eumeta variegata</name>
    <name type="common">Bagworm moth</name>
    <name type="synonym">Eumeta japonica</name>
    <dbReference type="NCBI Taxonomy" id="151549"/>
    <lineage>
        <taxon>Eukaryota</taxon>
        <taxon>Metazoa</taxon>
        <taxon>Ecdysozoa</taxon>
        <taxon>Arthropoda</taxon>
        <taxon>Hexapoda</taxon>
        <taxon>Insecta</taxon>
        <taxon>Pterygota</taxon>
        <taxon>Neoptera</taxon>
        <taxon>Endopterygota</taxon>
        <taxon>Lepidoptera</taxon>
        <taxon>Glossata</taxon>
        <taxon>Ditrysia</taxon>
        <taxon>Tineoidea</taxon>
        <taxon>Psychidae</taxon>
        <taxon>Oiketicinae</taxon>
        <taxon>Eumeta</taxon>
    </lineage>
</organism>
<keyword evidence="3" id="KW-1185">Reference proteome</keyword>
<proteinExistence type="predicted"/>
<name>A0A4C1SJJ4_EUMVA</name>
<dbReference type="EMBL" id="BGZK01007073">
    <property type="protein sequence ID" value="GBP02154.1"/>
    <property type="molecule type" value="Genomic_DNA"/>
</dbReference>